<protein>
    <submittedName>
        <fullName evidence="1">Uncharacterized protein</fullName>
    </submittedName>
</protein>
<accession>A0A0F8XU30</accession>
<dbReference type="AlphaFoldDB" id="A0A0F8XU30"/>
<dbReference type="EMBL" id="LAZR01070085">
    <property type="protein sequence ID" value="KKK45489.1"/>
    <property type="molecule type" value="Genomic_DNA"/>
</dbReference>
<name>A0A0F8XU30_9ZZZZ</name>
<evidence type="ECO:0000313" key="1">
    <source>
        <dbReference type="EMBL" id="KKK45489.1"/>
    </source>
</evidence>
<proteinExistence type="predicted"/>
<sequence>RWRDYVLNGYKDLSDRYIKDAVKNSTGRITCRYRSRVLVEMGMRKIAESCPLCEKNLI</sequence>
<gene>
    <name evidence="1" type="ORF">LCGC14_3165420</name>
</gene>
<organism evidence="1">
    <name type="scientific">marine sediment metagenome</name>
    <dbReference type="NCBI Taxonomy" id="412755"/>
    <lineage>
        <taxon>unclassified sequences</taxon>
        <taxon>metagenomes</taxon>
        <taxon>ecological metagenomes</taxon>
    </lineage>
</organism>
<comment type="caution">
    <text evidence="1">The sequence shown here is derived from an EMBL/GenBank/DDBJ whole genome shotgun (WGS) entry which is preliminary data.</text>
</comment>
<reference evidence="1" key="1">
    <citation type="journal article" date="2015" name="Nature">
        <title>Complex archaea that bridge the gap between prokaryotes and eukaryotes.</title>
        <authorList>
            <person name="Spang A."/>
            <person name="Saw J.H."/>
            <person name="Jorgensen S.L."/>
            <person name="Zaremba-Niedzwiedzka K."/>
            <person name="Martijn J."/>
            <person name="Lind A.E."/>
            <person name="van Eijk R."/>
            <person name="Schleper C."/>
            <person name="Guy L."/>
            <person name="Ettema T.J."/>
        </authorList>
    </citation>
    <scope>NUCLEOTIDE SEQUENCE</scope>
</reference>
<feature type="non-terminal residue" evidence="1">
    <location>
        <position position="1"/>
    </location>
</feature>